<feature type="region of interest" description="Disordered" evidence="1">
    <location>
        <begin position="40"/>
        <end position="79"/>
    </location>
</feature>
<dbReference type="Proteomes" id="UP000295662">
    <property type="component" value="Unassembled WGS sequence"/>
</dbReference>
<dbReference type="AlphaFoldDB" id="A0A4R7SRG2"/>
<keyword evidence="3" id="KW-1185">Reference proteome</keyword>
<reference evidence="2 3" key="1">
    <citation type="submission" date="2019-03" db="EMBL/GenBank/DDBJ databases">
        <title>Genomic Encyclopedia of Archaeal and Bacterial Type Strains, Phase II (KMG-II): from individual species to whole genera.</title>
        <authorList>
            <person name="Goeker M."/>
        </authorList>
    </citation>
    <scope>NUCLEOTIDE SEQUENCE [LARGE SCALE GENOMIC DNA]</scope>
    <source>
        <strain evidence="2 3">ATCC 25309</strain>
    </source>
</reference>
<evidence type="ECO:0000256" key="1">
    <source>
        <dbReference type="SAM" id="MobiDB-lite"/>
    </source>
</evidence>
<name>A0A4R7SRG2_9BACT</name>
<accession>A0A4R7SRG2</accession>
<comment type="caution">
    <text evidence="2">The sequence shown here is derived from an EMBL/GenBank/DDBJ whole genome shotgun (WGS) entry which is preliminary data.</text>
</comment>
<gene>
    <name evidence="2" type="ORF">EI77_00035</name>
</gene>
<organism evidence="2 3">
    <name type="scientific">Prosthecobacter fusiformis</name>
    <dbReference type="NCBI Taxonomy" id="48464"/>
    <lineage>
        <taxon>Bacteria</taxon>
        <taxon>Pseudomonadati</taxon>
        <taxon>Verrucomicrobiota</taxon>
        <taxon>Verrucomicrobiia</taxon>
        <taxon>Verrucomicrobiales</taxon>
        <taxon>Verrucomicrobiaceae</taxon>
        <taxon>Prosthecobacter</taxon>
    </lineage>
</organism>
<dbReference type="EMBL" id="SOCA01000001">
    <property type="protein sequence ID" value="TDU80738.1"/>
    <property type="molecule type" value="Genomic_DNA"/>
</dbReference>
<evidence type="ECO:0000313" key="2">
    <source>
        <dbReference type="EMBL" id="TDU80738.1"/>
    </source>
</evidence>
<evidence type="ECO:0000313" key="3">
    <source>
        <dbReference type="Proteomes" id="UP000295662"/>
    </source>
</evidence>
<sequence>MGKTIPIANLLIYNPLPTKIPNGEKTKIIPIPHYIIKKYHPSHFKAPQDPHSPPPLPHRPSAAIHPTQKHPLKQSMTEH</sequence>
<protein>
    <submittedName>
        <fullName evidence="2">Uncharacterized protein</fullName>
    </submittedName>
</protein>
<proteinExistence type="predicted"/>